<evidence type="ECO:0000313" key="9">
    <source>
        <dbReference type="Proteomes" id="UP000886819"/>
    </source>
</evidence>
<dbReference type="PANTHER" id="PTHR23514:SF3">
    <property type="entry name" value="BYPASS OF STOP CODON PROTEIN 6"/>
    <property type="match status" value="1"/>
</dbReference>
<keyword evidence="6 7" id="KW-0472">Membrane</keyword>
<evidence type="ECO:0000256" key="2">
    <source>
        <dbReference type="ARBA" id="ARBA00008335"/>
    </source>
</evidence>
<feature type="transmembrane region" description="Helical" evidence="7">
    <location>
        <begin position="332"/>
        <end position="353"/>
    </location>
</feature>
<reference evidence="8" key="1">
    <citation type="submission" date="2020-10" db="EMBL/GenBank/DDBJ databases">
        <authorList>
            <person name="Gilroy R."/>
        </authorList>
    </citation>
    <scope>NUCLEOTIDE SEQUENCE</scope>
    <source>
        <strain evidence="8">ChiHile30-977</strain>
    </source>
</reference>
<evidence type="ECO:0000256" key="1">
    <source>
        <dbReference type="ARBA" id="ARBA00004651"/>
    </source>
</evidence>
<comment type="similarity">
    <text evidence="2">Belongs to the major facilitator superfamily.</text>
</comment>
<evidence type="ECO:0000256" key="7">
    <source>
        <dbReference type="SAM" id="Phobius"/>
    </source>
</evidence>
<dbReference type="Proteomes" id="UP000886819">
    <property type="component" value="Unassembled WGS sequence"/>
</dbReference>
<feature type="transmembrane region" description="Helical" evidence="7">
    <location>
        <begin position="384"/>
        <end position="403"/>
    </location>
</feature>
<organism evidence="8 9">
    <name type="scientific">Candidatus Avichristensenella intestinipullorum</name>
    <dbReference type="NCBI Taxonomy" id="2840693"/>
    <lineage>
        <taxon>Bacteria</taxon>
        <taxon>Bacillati</taxon>
        <taxon>Bacillota</taxon>
        <taxon>Clostridia</taxon>
        <taxon>Candidatus Avichristensenella</taxon>
    </lineage>
</organism>
<reference evidence="8" key="2">
    <citation type="journal article" date="2021" name="PeerJ">
        <title>Extensive microbial diversity within the chicken gut microbiome revealed by metagenomics and culture.</title>
        <authorList>
            <person name="Gilroy R."/>
            <person name="Ravi A."/>
            <person name="Getino M."/>
            <person name="Pursley I."/>
            <person name="Horton D.L."/>
            <person name="Alikhan N.F."/>
            <person name="Baker D."/>
            <person name="Gharbi K."/>
            <person name="Hall N."/>
            <person name="Watson M."/>
            <person name="Adriaenssens E.M."/>
            <person name="Foster-Nyarko E."/>
            <person name="Jarju S."/>
            <person name="Secka A."/>
            <person name="Antonio M."/>
            <person name="Oren A."/>
            <person name="Chaudhuri R.R."/>
            <person name="La Ragione R."/>
            <person name="Hildebrand F."/>
            <person name="Pallen M.J."/>
        </authorList>
    </citation>
    <scope>NUCLEOTIDE SEQUENCE</scope>
    <source>
        <strain evidence="8">ChiHile30-977</strain>
    </source>
</reference>
<feature type="transmembrane region" description="Helical" evidence="7">
    <location>
        <begin position="39"/>
        <end position="65"/>
    </location>
</feature>
<feature type="transmembrane region" description="Helical" evidence="7">
    <location>
        <begin position="300"/>
        <end position="325"/>
    </location>
</feature>
<feature type="transmembrane region" description="Helical" evidence="7">
    <location>
        <begin position="170"/>
        <end position="191"/>
    </location>
</feature>
<feature type="transmembrane region" description="Helical" evidence="7">
    <location>
        <begin position="12"/>
        <end position="33"/>
    </location>
</feature>
<dbReference type="PANTHER" id="PTHR23514">
    <property type="entry name" value="BYPASS OF STOP CODON PROTEIN 6"/>
    <property type="match status" value="1"/>
</dbReference>
<sequence length="420" mass="44829">MHVSWRRLKWACYTTNITMSVIGHLSPVLFLTFRTQYGISYSMLGFLVLVNFVTQLGVDIVFSFFSHRFPISRTVRFTPVCAAVGLMVYGIWPILFPQAVYAGLVLGTVLFAASGGLTEVLISPVIAAIPSENPDREVSKLHSVYAWGVVGFILFATLFLFAFGNTHWQYLALVCVLAPATSAVLFSRAEVPAIRTPERASGAVRMLRDRGVWLCVLAIFLGGASECAMSQWSSSYLEQALGMEKIWGDVFGVALFAAMLGLGRTLYAKRGRHAARVLFVGAVGAALCYLTAALSPVPVVGLMACALTGLCTSMLWPGSLMVAAARFPAGGVFIYAMMAAGGDLGASIGSQLVGLVTDAALQSTAVAALAERLALAPEQLCMKLGLLTGMLFPAAAIPLYHVLMKREQPANEAPGGARRT</sequence>
<evidence type="ECO:0000256" key="3">
    <source>
        <dbReference type="ARBA" id="ARBA00022448"/>
    </source>
</evidence>
<feature type="transmembrane region" description="Helical" evidence="7">
    <location>
        <begin position="77"/>
        <end position="95"/>
    </location>
</feature>
<feature type="transmembrane region" description="Helical" evidence="7">
    <location>
        <begin position="144"/>
        <end position="164"/>
    </location>
</feature>
<accession>A0A9D1CJH8</accession>
<evidence type="ECO:0000256" key="5">
    <source>
        <dbReference type="ARBA" id="ARBA00022989"/>
    </source>
</evidence>
<keyword evidence="4 7" id="KW-0812">Transmembrane</keyword>
<feature type="transmembrane region" description="Helical" evidence="7">
    <location>
        <begin position="101"/>
        <end position="123"/>
    </location>
</feature>
<feature type="transmembrane region" description="Helical" evidence="7">
    <location>
        <begin position="274"/>
        <end position="294"/>
    </location>
</feature>
<keyword evidence="3" id="KW-0813">Transport</keyword>
<comment type="caution">
    <text evidence="8">The sequence shown here is derived from an EMBL/GenBank/DDBJ whole genome shotgun (WGS) entry which is preliminary data.</text>
</comment>
<dbReference type="InterPro" id="IPR011701">
    <property type="entry name" value="MFS"/>
</dbReference>
<proteinExistence type="inferred from homology"/>
<dbReference type="AlphaFoldDB" id="A0A9D1CJH8"/>
<evidence type="ECO:0000256" key="4">
    <source>
        <dbReference type="ARBA" id="ARBA00022692"/>
    </source>
</evidence>
<dbReference type="Pfam" id="PF07690">
    <property type="entry name" value="MFS_1"/>
    <property type="match status" value="1"/>
</dbReference>
<dbReference type="Gene3D" id="1.20.1250.20">
    <property type="entry name" value="MFS general substrate transporter like domains"/>
    <property type="match status" value="2"/>
</dbReference>
<keyword evidence="5 7" id="KW-1133">Transmembrane helix</keyword>
<dbReference type="InterPro" id="IPR036259">
    <property type="entry name" value="MFS_trans_sf"/>
</dbReference>
<evidence type="ECO:0000313" key="8">
    <source>
        <dbReference type="EMBL" id="HIQ62659.1"/>
    </source>
</evidence>
<gene>
    <name evidence="8" type="ORF">IAA66_03615</name>
</gene>
<dbReference type="GO" id="GO:0022857">
    <property type="term" value="F:transmembrane transporter activity"/>
    <property type="evidence" value="ECO:0007669"/>
    <property type="project" value="InterPro"/>
</dbReference>
<feature type="transmembrane region" description="Helical" evidence="7">
    <location>
        <begin position="246"/>
        <end position="267"/>
    </location>
</feature>
<dbReference type="GO" id="GO:0005886">
    <property type="term" value="C:plasma membrane"/>
    <property type="evidence" value="ECO:0007669"/>
    <property type="project" value="UniProtKB-SubCell"/>
</dbReference>
<dbReference type="SUPFAM" id="SSF103473">
    <property type="entry name" value="MFS general substrate transporter"/>
    <property type="match status" value="1"/>
</dbReference>
<feature type="transmembrane region" description="Helical" evidence="7">
    <location>
        <begin position="212"/>
        <end position="234"/>
    </location>
</feature>
<name>A0A9D1CJH8_9FIRM</name>
<dbReference type="EMBL" id="DVFI01000051">
    <property type="protein sequence ID" value="HIQ62659.1"/>
    <property type="molecule type" value="Genomic_DNA"/>
</dbReference>
<comment type="subcellular location">
    <subcellularLocation>
        <location evidence="1">Cell membrane</location>
        <topology evidence="1">Multi-pass membrane protein</topology>
    </subcellularLocation>
</comment>
<protein>
    <submittedName>
        <fullName evidence="8">MFS transporter</fullName>
    </submittedName>
</protein>
<evidence type="ECO:0000256" key="6">
    <source>
        <dbReference type="ARBA" id="ARBA00023136"/>
    </source>
</evidence>
<dbReference type="InterPro" id="IPR051788">
    <property type="entry name" value="MFS_Transporter"/>
</dbReference>